<dbReference type="Proteomes" id="UP001151516">
    <property type="component" value="Unassembled WGS sequence"/>
</dbReference>
<dbReference type="InterPro" id="IPR058541">
    <property type="entry name" value="Ig_TPPC8_1st"/>
</dbReference>
<name>A0A9W8L2Z4_9FUNG</name>
<keyword evidence="4" id="KW-1185">Reference proteome</keyword>
<proteinExistence type="predicted"/>
<feature type="region of interest" description="Disordered" evidence="1">
    <location>
        <begin position="536"/>
        <end position="567"/>
    </location>
</feature>
<dbReference type="EMBL" id="JANBTX010000207">
    <property type="protein sequence ID" value="KAJ2684486.1"/>
    <property type="molecule type" value="Genomic_DNA"/>
</dbReference>
<evidence type="ECO:0000259" key="2">
    <source>
        <dbReference type="Pfam" id="PF24545"/>
    </source>
</evidence>
<dbReference type="Pfam" id="PF24545">
    <property type="entry name" value="Ig_TPPC8_1st"/>
    <property type="match status" value="1"/>
</dbReference>
<comment type="caution">
    <text evidence="3">The sequence shown here is derived from an EMBL/GenBank/DDBJ whole genome shotgun (WGS) entry which is preliminary data.</text>
</comment>
<evidence type="ECO:0000313" key="4">
    <source>
        <dbReference type="Proteomes" id="UP001151516"/>
    </source>
</evidence>
<dbReference type="InterPro" id="IPR024420">
    <property type="entry name" value="TRAPP_III_complex_Trs85"/>
</dbReference>
<organism evidence="3 4">
    <name type="scientific">Coemansia spiralis</name>
    <dbReference type="NCBI Taxonomy" id="417178"/>
    <lineage>
        <taxon>Eukaryota</taxon>
        <taxon>Fungi</taxon>
        <taxon>Fungi incertae sedis</taxon>
        <taxon>Zoopagomycota</taxon>
        <taxon>Kickxellomycotina</taxon>
        <taxon>Kickxellomycetes</taxon>
        <taxon>Kickxellales</taxon>
        <taxon>Kickxellaceae</taxon>
        <taxon>Coemansia</taxon>
    </lineage>
</organism>
<protein>
    <recommendedName>
        <fullName evidence="2">TPPC8 first Ig-like domain-containing protein</fullName>
    </recommendedName>
</protein>
<accession>A0A9W8L2Z4</accession>
<feature type="compositionally biased region" description="Basic and acidic residues" evidence="1">
    <location>
        <begin position="536"/>
        <end position="556"/>
    </location>
</feature>
<dbReference type="PANTHER" id="PTHR12975:SF6">
    <property type="entry name" value="TRAFFICKING PROTEIN PARTICLE COMPLEX SUBUNIT 8"/>
    <property type="match status" value="1"/>
</dbReference>
<dbReference type="PANTHER" id="PTHR12975">
    <property type="entry name" value="TRANSPORT PROTEIN TRAPP"/>
    <property type="match status" value="1"/>
</dbReference>
<dbReference type="Pfam" id="PF12739">
    <property type="entry name" value="TRAPPC-Trs85"/>
    <property type="match status" value="1"/>
</dbReference>
<reference evidence="3" key="1">
    <citation type="submission" date="2022-07" db="EMBL/GenBank/DDBJ databases">
        <title>Phylogenomic reconstructions and comparative analyses of Kickxellomycotina fungi.</title>
        <authorList>
            <person name="Reynolds N.K."/>
            <person name="Stajich J.E."/>
            <person name="Barry K."/>
            <person name="Grigoriev I.V."/>
            <person name="Crous P."/>
            <person name="Smith M.E."/>
        </authorList>
    </citation>
    <scope>NUCLEOTIDE SEQUENCE</scope>
    <source>
        <strain evidence="3">CBS 109367</strain>
    </source>
</reference>
<feature type="domain" description="TPPC8 first Ig-like" evidence="2">
    <location>
        <begin position="717"/>
        <end position="867"/>
    </location>
</feature>
<evidence type="ECO:0000313" key="3">
    <source>
        <dbReference type="EMBL" id="KAJ2684486.1"/>
    </source>
</evidence>
<gene>
    <name evidence="3" type="ORF">IWW39_004881</name>
</gene>
<dbReference type="GO" id="GO:1990072">
    <property type="term" value="C:TRAPPIII protein complex"/>
    <property type="evidence" value="ECO:0007669"/>
    <property type="project" value="TreeGrafter"/>
</dbReference>
<dbReference type="OrthoDB" id="437922at2759"/>
<evidence type="ECO:0000256" key="1">
    <source>
        <dbReference type="SAM" id="MobiDB-lite"/>
    </source>
</evidence>
<sequence length="1412" mass="154939">MPRASLAQKKDFVTKAFCPRILALASAGVQDACTVNGFDSFADLLSPFGQDVLTQITIQDGQGAPYFLDKINVRFTTDFVIEKSPAHSSSDVDSLVKTCAAACIEPADPSFVGSDGVVLDAAIADDISTWAPWYTLFRQQWVGDMQASEHETFMIPVACLLVASGSEADPIGALRALQASAAVQRVLTCGDGGTKMLFYYMLLHDGRDTAALQTIDLQFDQVRKTFGQNSALLKINTNTDLLGAADASERVKISSIWGSDIAATRPLVAHTDTSYGEMLTMRDVAALRDAVKLMLVRSVVPHMQYVIRVLSDQTASERRGITGRLFSAGRRYLNTSSKAENTYVGADGEVYYRHKSPEAMLRRLADSSFMLKDYRFAQSVYQIARRDFQSEKAWMCYAGAQEMIGVCKLLWEVQTTKAEFDSIFEDAVLTYTHKTRTPRRYSLAVRCTVVYYELLKHHRFYVFAPGALLRGPAFSASLTALLNEQAAYSYLKVGSRPNVRKFAFYAMLASQSYQKAGMSDLASRCLRMVRMSLKSRSQEPLRADSDDEKDHGKLTAEIKSPTRASMDEKAAALGAATGDGVNMDKASVTAKTKWAAIDSYINHELGRQSMAAHNFDEAFQYFMALMGDEKTPPKLQSKYLQELLQLFLESSDQPATGDGSNGVVKHTGPIELSIPSIDPQLVRIIMSPKLEGEDAMLEWRLDGSSPSKLSGGSSGLQQTRFCSAGEVVAVLLVVTNPLVIGVTLNNLTLECAFEAAGDSAATGASVDSALDISTVTTVILEGEQTTMVTVQITPRRAGSVSILGAKYLLCDILPTFKSLVLPGRRMNDTKEQRMSVVHTPDTTLGFSVSSDLPRLEITVDDLPDTLMSGSMHRACLRVANSGELPCHSVTMWVSHPSFVGVRPPRLCGDEDEEDTGMYVSWPDVAKHERIQVPNVLRDYSTFVLVGQQADALGSSAHCVEPLISLGPGEAFTVPIWIRGDRVGAHTLSLCIGANSAAAAVPKDLTVMRSRRFEVDLLVTPSLRVNAFVRPSTRNPRERLLGVEVENMHAELSVQLVQTTFTSGFYELVPVSNSLGPRKALVGPRQSISMVYRARPHDMTQSDRLLRSDSPEMFAVRALRQFIYSSEKPASTPEAIDLIYSNNVFTDEGIDCKHHSLQSYIMRSQAHRRRNTLRSGYPLIPDKYHSVMFPLFESFGIDFVLFWSQIGGPGRAGHHSISGIDLGVPHDYLVEGLNPPTEGAARTWLSDTMHDREALIHSIASRSEAALRSERPLDVTIRVDAAQKSGPLYVADVAVSVFNHSWRYGYQFTLDLLSPNELDEFLAEGARMDYSGSRAAWSWLGETSYSASVEPHGLTVLHARLSCYAPGTIDVALWRLQASASMEPTAVPAVANSRNLDCVLYPAQPHFVHVGAI</sequence>